<dbReference type="EMBL" id="AP025628">
    <property type="protein sequence ID" value="BDG62428.1"/>
    <property type="molecule type" value="Genomic_DNA"/>
</dbReference>
<name>A0AA35CPG5_9FIRM</name>
<dbReference type="CDD" id="cd00610">
    <property type="entry name" value="OAT_like"/>
    <property type="match status" value="1"/>
</dbReference>
<dbReference type="Gene3D" id="3.40.640.10">
    <property type="entry name" value="Type I PLP-dependent aspartate aminotransferase-like (Major domain)"/>
    <property type="match status" value="1"/>
</dbReference>
<dbReference type="KEGG" id="cmic:caldi_35180"/>
<dbReference type="PANTHER" id="PTHR43094">
    <property type="entry name" value="AMINOTRANSFERASE"/>
    <property type="match status" value="1"/>
</dbReference>
<dbReference type="GO" id="GO:0030170">
    <property type="term" value="F:pyridoxal phosphate binding"/>
    <property type="evidence" value="ECO:0007669"/>
    <property type="project" value="InterPro"/>
</dbReference>
<dbReference type="InterPro" id="IPR015424">
    <property type="entry name" value="PyrdxlP-dep_Trfase"/>
</dbReference>
<dbReference type="RefSeq" id="WP_264843015.1">
    <property type="nucleotide sequence ID" value="NZ_AP025628.1"/>
</dbReference>
<keyword evidence="2 6" id="KW-0032">Aminotransferase</keyword>
<proteinExistence type="inferred from homology"/>
<dbReference type="PROSITE" id="PS00600">
    <property type="entry name" value="AA_TRANSFER_CLASS_3"/>
    <property type="match status" value="1"/>
</dbReference>
<sequence length="459" mass="50200">MQRSAEEIKALDRRHVLHPNVVLADHARGLPMPIMVEGQGAVLRDIDGKEYIDAIGALWLANIGYGRKELAEVARRQMEKLSFWSLFWGYGNVPAVELAARLAEIAPPGLSHVFFTSGGSEANETSIKIARLYHVRRGEPSRRHIIGLARAYHGVSYGAMTATGLETVRQNYEPYVGAFDHIPSAYCYRCPLGKAYPACGVACAGELERKILDLGPQNVAAFIAEPIHGVGGVITPPPEYFPRIREICDRYGVLFIADEVICGFGRTGTWFGIEHWGVVPDLISAAKGLSSGYLPIGATLVHDRVYEALGQPEGPGAYFNHGFTYSGHPVAAAVALENIRILAEERLGERAVEMGRYLTERLRRAENPYIGDIRGKGLMLGVELVADPATGEMPADPNVGRYAEARCREHGVIVRALAPGNIIALSPPLVVTREQVDRIVEVLDEAVRYVFEHPPAPAR</sequence>
<dbReference type="PANTHER" id="PTHR43094:SF1">
    <property type="entry name" value="AMINOTRANSFERASE CLASS-III"/>
    <property type="match status" value="1"/>
</dbReference>
<keyword evidence="7" id="KW-1185">Reference proteome</keyword>
<dbReference type="Gene3D" id="3.90.1150.10">
    <property type="entry name" value="Aspartate Aminotransferase, domain 1"/>
    <property type="match status" value="1"/>
</dbReference>
<evidence type="ECO:0000256" key="1">
    <source>
        <dbReference type="ARBA" id="ARBA00008954"/>
    </source>
</evidence>
<keyword evidence="3" id="KW-0808">Transferase</keyword>
<protein>
    <submittedName>
        <fullName evidence="6">Aspartate aminotransferase family protein</fullName>
    </submittedName>
</protein>
<dbReference type="FunFam" id="3.40.640.10:FF:000014">
    <property type="entry name" value="Adenosylmethionine-8-amino-7-oxononanoate aminotransferase, probable"/>
    <property type="match status" value="1"/>
</dbReference>
<organism evidence="6 7">
    <name type="scientific">Caldinitratiruptor microaerophilus</name>
    <dbReference type="NCBI Taxonomy" id="671077"/>
    <lineage>
        <taxon>Bacteria</taxon>
        <taxon>Bacillati</taxon>
        <taxon>Bacillota</taxon>
        <taxon>Clostridia</taxon>
        <taxon>Eubacteriales</taxon>
        <taxon>Symbiobacteriaceae</taxon>
        <taxon>Caldinitratiruptor</taxon>
    </lineage>
</organism>
<comment type="similarity">
    <text evidence="1 5">Belongs to the class-III pyridoxal-phosphate-dependent aminotransferase family.</text>
</comment>
<dbReference type="InterPro" id="IPR015421">
    <property type="entry name" value="PyrdxlP-dep_Trfase_major"/>
</dbReference>
<evidence type="ECO:0000313" key="6">
    <source>
        <dbReference type="EMBL" id="BDG62428.1"/>
    </source>
</evidence>
<dbReference type="PIRSF" id="PIRSF000521">
    <property type="entry name" value="Transaminase_4ab_Lys_Orn"/>
    <property type="match status" value="1"/>
</dbReference>
<evidence type="ECO:0000256" key="4">
    <source>
        <dbReference type="ARBA" id="ARBA00022898"/>
    </source>
</evidence>
<evidence type="ECO:0000313" key="7">
    <source>
        <dbReference type="Proteomes" id="UP001163687"/>
    </source>
</evidence>
<dbReference type="InterPro" id="IPR049704">
    <property type="entry name" value="Aminotrans_3_PPA_site"/>
</dbReference>
<dbReference type="InterPro" id="IPR015422">
    <property type="entry name" value="PyrdxlP-dep_Trfase_small"/>
</dbReference>
<dbReference type="InterPro" id="IPR005814">
    <property type="entry name" value="Aminotrans_3"/>
</dbReference>
<keyword evidence="4 5" id="KW-0663">Pyridoxal phosphate</keyword>
<evidence type="ECO:0000256" key="2">
    <source>
        <dbReference type="ARBA" id="ARBA00022576"/>
    </source>
</evidence>
<dbReference type="SUPFAM" id="SSF53383">
    <property type="entry name" value="PLP-dependent transferases"/>
    <property type="match status" value="1"/>
</dbReference>
<accession>A0AA35CPG5</accession>
<dbReference type="GO" id="GO:0008483">
    <property type="term" value="F:transaminase activity"/>
    <property type="evidence" value="ECO:0007669"/>
    <property type="project" value="UniProtKB-KW"/>
</dbReference>
<dbReference type="AlphaFoldDB" id="A0AA35CPG5"/>
<gene>
    <name evidence="6" type="ORF">caldi_35180</name>
</gene>
<evidence type="ECO:0000256" key="5">
    <source>
        <dbReference type="RuleBase" id="RU003560"/>
    </source>
</evidence>
<evidence type="ECO:0000256" key="3">
    <source>
        <dbReference type="ARBA" id="ARBA00022679"/>
    </source>
</evidence>
<dbReference type="Pfam" id="PF00202">
    <property type="entry name" value="Aminotran_3"/>
    <property type="match status" value="1"/>
</dbReference>
<dbReference type="Proteomes" id="UP001163687">
    <property type="component" value="Chromosome"/>
</dbReference>
<reference evidence="6" key="1">
    <citation type="submission" date="2022-03" db="EMBL/GenBank/DDBJ databases">
        <title>Complete genome sequence of Caldinitratiruptor microaerophilus.</title>
        <authorList>
            <person name="Mukaiyama R."/>
            <person name="Nishiyama T."/>
            <person name="Ueda K."/>
        </authorList>
    </citation>
    <scope>NUCLEOTIDE SEQUENCE</scope>
    <source>
        <strain evidence="6">JCM 16183</strain>
    </source>
</reference>